<feature type="region of interest" description="Disordered" evidence="1">
    <location>
        <begin position="63"/>
        <end position="87"/>
    </location>
</feature>
<protein>
    <recommendedName>
        <fullName evidence="5">Secreted protein</fullName>
    </recommendedName>
</protein>
<gene>
    <name evidence="3" type="ORF">VFPFJ_10569</name>
</gene>
<evidence type="ECO:0000256" key="1">
    <source>
        <dbReference type="SAM" id="MobiDB-lite"/>
    </source>
</evidence>
<dbReference type="Proteomes" id="UP000078340">
    <property type="component" value="Unassembled WGS sequence"/>
</dbReference>
<sequence>MTGLLWPAGGRVHIVLAFARRVVAVVARCWSRSSIAMARDTPIFPHRGRMRVNVRRVYRETVHNATNSPSSESSAVRPCCPTRPRQT</sequence>
<feature type="chain" id="PRO_5008102609" description="Secreted protein" evidence="2">
    <location>
        <begin position="25"/>
        <end position="87"/>
    </location>
</feature>
<name>A0A179GG06_PURLI</name>
<organism evidence="3 4">
    <name type="scientific">Purpureocillium lilacinum</name>
    <name type="common">Paecilomyces lilacinus</name>
    <dbReference type="NCBI Taxonomy" id="33203"/>
    <lineage>
        <taxon>Eukaryota</taxon>
        <taxon>Fungi</taxon>
        <taxon>Dikarya</taxon>
        <taxon>Ascomycota</taxon>
        <taxon>Pezizomycotina</taxon>
        <taxon>Sordariomycetes</taxon>
        <taxon>Hypocreomycetidae</taxon>
        <taxon>Hypocreales</taxon>
        <taxon>Ophiocordycipitaceae</taxon>
        <taxon>Purpureocillium</taxon>
    </lineage>
</organism>
<evidence type="ECO:0008006" key="5">
    <source>
        <dbReference type="Google" id="ProtNLM"/>
    </source>
</evidence>
<accession>A0A179GG06</accession>
<feature type="compositionally biased region" description="Polar residues" evidence="1">
    <location>
        <begin position="63"/>
        <end position="74"/>
    </location>
</feature>
<keyword evidence="2" id="KW-0732">Signal</keyword>
<comment type="caution">
    <text evidence="3">The sequence shown here is derived from an EMBL/GenBank/DDBJ whole genome shotgun (WGS) entry which is preliminary data.</text>
</comment>
<evidence type="ECO:0000313" key="4">
    <source>
        <dbReference type="Proteomes" id="UP000078340"/>
    </source>
</evidence>
<proteinExistence type="predicted"/>
<evidence type="ECO:0000256" key="2">
    <source>
        <dbReference type="SAM" id="SignalP"/>
    </source>
</evidence>
<feature type="signal peptide" evidence="2">
    <location>
        <begin position="1"/>
        <end position="24"/>
    </location>
</feature>
<dbReference type="AlphaFoldDB" id="A0A179GG06"/>
<evidence type="ECO:0000313" key="3">
    <source>
        <dbReference type="EMBL" id="OAQ76787.1"/>
    </source>
</evidence>
<reference evidence="3 4" key="1">
    <citation type="submission" date="2016-02" db="EMBL/GenBank/DDBJ databases">
        <title>Biosynthesis of antibiotic leucinostatins and their inhibition on Phytophthora in bio-control Purpureocillium lilacinum.</title>
        <authorList>
            <person name="Wang G."/>
            <person name="Liu Z."/>
            <person name="Lin R."/>
            <person name="Li E."/>
            <person name="Mao Z."/>
            <person name="Ling J."/>
            <person name="Yin W."/>
            <person name="Xie B."/>
        </authorList>
    </citation>
    <scope>NUCLEOTIDE SEQUENCE [LARGE SCALE GENOMIC DNA]</scope>
    <source>
        <strain evidence="3">PLFJ-1</strain>
    </source>
</reference>
<dbReference type="EMBL" id="LSBI01000014">
    <property type="protein sequence ID" value="OAQ76787.1"/>
    <property type="molecule type" value="Genomic_DNA"/>
</dbReference>